<evidence type="ECO:0000313" key="2">
    <source>
        <dbReference type="Proteomes" id="UP001226762"/>
    </source>
</evidence>
<dbReference type="AlphaFoldDB" id="A0AAE3WEB5"/>
<sequence length="244" mass="25191">MTRPWHVQGWRAGMARLGRGVRRPVAACAMALVLTGCLSETDGTLGLLSASATGPAGAASGATRPAKPPLRQAELVRGKVAVVAPRGYCLVRRTLRRGVTGGFALIASCNSLTGSFGSADVDPVVMTVQVQPGLLTRTLPSADGLATAMQPARALHKIDGDGMTLVHLDSGGDRGLPAGDPRHWRGALMVNGYLVGLALYAPKGSAQAGPRGRRLIHRLAENILDTSPIADFSTAGKPVAPVPD</sequence>
<accession>A0AAE3WEB5</accession>
<name>A0AAE3WEB5_9RHOB</name>
<gene>
    <name evidence="1" type="ORF">NO357_13520</name>
</gene>
<dbReference type="EMBL" id="JANHAX010000004">
    <property type="protein sequence ID" value="MDQ2090923.1"/>
    <property type="molecule type" value="Genomic_DNA"/>
</dbReference>
<protein>
    <submittedName>
        <fullName evidence="1">Uncharacterized protein</fullName>
    </submittedName>
</protein>
<dbReference type="RefSeq" id="WP_306736214.1">
    <property type="nucleotide sequence ID" value="NZ_JANHAX010000004.1"/>
</dbReference>
<dbReference type="Proteomes" id="UP001226762">
    <property type="component" value="Unassembled WGS sequence"/>
</dbReference>
<organism evidence="1 2">
    <name type="scientific">Marimonas arenosa</name>
    <dbReference type="NCBI Taxonomy" id="1795305"/>
    <lineage>
        <taxon>Bacteria</taxon>
        <taxon>Pseudomonadati</taxon>
        <taxon>Pseudomonadota</taxon>
        <taxon>Alphaproteobacteria</taxon>
        <taxon>Rhodobacterales</taxon>
        <taxon>Paracoccaceae</taxon>
        <taxon>Marimonas</taxon>
    </lineage>
</organism>
<proteinExistence type="predicted"/>
<keyword evidence="2" id="KW-1185">Reference proteome</keyword>
<comment type="caution">
    <text evidence="1">The sequence shown here is derived from an EMBL/GenBank/DDBJ whole genome shotgun (WGS) entry which is preliminary data.</text>
</comment>
<reference evidence="1" key="1">
    <citation type="submission" date="2022-07" db="EMBL/GenBank/DDBJ databases">
        <authorList>
            <person name="Otstavnykh N."/>
            <person name="Isaeva M."/>
            <person name="Bystritskaya E."/>
        </authorList>
    </citation>
    <scope>NUCLEOTIDE SEQUENCE</scope>
    <source>
        <strain evidence="1">KCTC 52189</strain>
    </source>
</reference>
<evidence type="ECO:0000313" key="1">
    <source>
        <dbReference type="EMBL" id="MDQ2090923.1"/>
    </source>
</evidence>
<reference evidence="1" key="2">
    <citation type="submission" date="2023-02" db="EMBL/GenBank/DDBJ databases">
        <title>'Rhodoalgimonas zhirmunskyi' gen. nov., isolated from a red alga.</title>
        <authorList>
            <person name="Nedashkovskaya O.I."/>
            <person name="Otstavnykh N.Y."/>
            <person name="Bystritskaya E.P."/>
            <person name="Balabanova L.A."/>
            <person name="Isaeva M.P."/>
        </authorList>
    </citation>
    <scope>NUCLEOTIDE SEQUENCE</scope>
    <source>
        <strain evidence="1">KCTC 52189</strain>
    </source>
</reference>